<dbReference type="Pfam" id="PF00990">
    <property type="entry name" value="GGDEF"/>
    <property type="match status" value="1"/>
</dbReference>
<feature type="domain" description="GGDEF" evidence="3">
    <location>
        <begin position="295"/>
        <end position="428"/>
    </location>
</feature>
<dbReference type="SUPFAM" id="SSF55785">
    <property type="entry name" value="PYP-like sensor domain (PAS domain)"/>
    <property type="match status" value="1"/>
</dbReference>
<dbReference type="SMART" id="SM00267">
    <property type="entry name" value="GGDEF"/>
    <property type="match status" value="1"/>
</dbReference>
<dbReference type="InterPro" id="IPR000160">
    <property type="entry name" value="GGDEF_dom"/>
</dbReference>
<dbReference type="InterPro" id="IPR035965">
    <property type="entry name" value="PAS-like_dom_sf"/>
</dbReference>
<evidence type="ECO:0000313" key="5">
    <source>
        <dbReference type="Proteomes" id="UP000325755"/>
    </source>
</evidence>
<evidence type="ECO:0000313" key="4">
    <source>
        <dbReference type="EMBL" id="QFY42254.1"/>
    </source>
</evidence>
<dbReference type="AlphaFoldDB" id="A0A5Q0BJA1"/>
<dbReference type="OrthoDB" id="6597954at2"/>
<dbReference type="Gene3D" id="3.30.450.20">
    <property type="entry name" value="PAS domain"/>
    <property type="match status" value="1"/>
</dbReference>
<name>A0A5Q0BJA1_9GAMM</name>
<accession>A0A5Q0BJA1</accession>
<dbReference type="NCBIfam" id="TIGR00254">
    <property type="entry name" value="GGDEF"/>
    <property type="match status" value="1"/>
</dbReference>
<sequence>MSETELIRVLSIETEAGDIQISLHRFARMHFDVTRICSLREALQEEVESSYDVLLLDLPHAETEALETVRIARQSAKRIPIIALTAPDQTDFCQKMLDAGATDYLVKGDFGHNGLAHCIRNALHRVKLEDALCRSESRFRTLYDSTVDAVMLLDEQSVFDCNEATLTVFGCASQEAFYLHLADLSPPEQPCGANSRTLADQKIAQALNEGNQHFDWVFERADTGASFPAEVMLSRTILESKPILQAVVRDLSERKLAEELTWRQTHFDGLTQLPNRQMFHERLKQGVEDSAGADMSLALFLIDIDRLKEINEHLGYDEGDSLLIEAARRIGASVRESDTVARLDGDEFAVILPEIAVPTNIERVAQKIIQALNQPYASGDETTRLSASIGIAFYPNDAVTIKELLYNAERAMYEAKNAGRNRFSYFAQPCDGPHNVASPDTTTG</sequence>
<dbReference type="Proteomes" id="UP000325755">
    <property type="component" value="Chromosome"/>
</dbReference>
<reference evidence="4 5" key="1">
    <citation type="submission" date="2019-09" db="EMBL/GenBank/DDBJ databases">
        <title>Ecophysiology of the spiral-shaped methanotroph Methylospira mobilis as revealed by the complete genome sequence.</title>
        <authorList>
            <person name="Oshkin I.Y."/>
            <person name="Dedysh S.N."/>
            <person name="Miroshnikov K."/>
            <person name="Danilova O.V."/>
            <person name="Hakobyan A."/>
            <person name="Liesack W."/>
        </authorList>
    </citation>
    <scope>NUCLEOTIDE SEQUENCE [LARGE SCALE GENOMIC DNA]</scope>
    <source>
        <strain evidence="4 5">Shm1</strain>
    </source>
</reference>
<dbReference type="InterPro" id="IPR043128">
    <property type="entry name" value="Rev_trsase/Diguanyl_cyclase"/>
</dbReference>
<dbReference type="Pfam" id="PF13188">
    <property type="entry name" value="PAS_8"/>
    <property type="match status" value="1"/>
</dbReference>
<proteinExistence type="predicted"/>
<dbReference type="InParanoid" id="A0A5Q0BJA1"/>
<protein>
    <submittedName>
        <fullName evidence="4">Diguanylate cyclase</fullName>
    </submittedName>
</protein>
<dbReference type="PANTHER" id="PTHR44757">
    <property type="entry name" value="DIGUANYLATE CYCLASE DGCP"/>
    <property type="match status" value="1"/>
</dbReference>
<feature type="modified residue" description="4-aspartylphosphate" evidence="1">
    <location>
        <position position="57"/>
    </location>
</feature>
<dbReference type="PROSITE" id="PS50887">
    <property type="entry name" value="GGDEF"/>
    <property type="match status" value="1"/>
</dbReference>
<dbReference type="InterPro" id="IPR011006">
    <property type="entry name" value="CheY-like_superfamily"/>
</dbReference>
<dbReference type="EMBL" id="CP044205">
    <property type="protein sequence ID" value="QFY42254.1"/>
    <property type="molecule type" value="Genomic_DNA"/>
</dbReference>
<evidence type="ECO:0000259" key="3">
    <source>
        <dbReference type="PROSITE" id="PS50887"/>
    </source>
</evidence>
<dbReference type="Gene3D" id="3.30.70.270">
    <property type="match status" value="1"/>
</dbReference>
<keyword evidence="1" id="KW-0597">Phosphoprotein</keyword>
<dbReference type="Gene3D" id="3.40.50.2300">
    <property type="match status" value="1"/>
</dbReference>
<dbReference type="KEGG" id="mmob:F6R98_06120"/>
<dbReference type="NCBIfam" id="TIGR00229">
    <property type="entry name" value="sensory_box"/>
    <property type="match status" value="1"/>
</dbReference>
<keyword evidence="5" id="KW-1185">Reference proteome</keyword>
<dbReference type="InterPro" id="IPR001789">
    <property type="entry name" value="Sig_transdc_resp-reg_receiver"/>
</dbReference>
<dbReference type="PANTHER" id="PTHR44757:SF2">
    <property type="entry name" value="BIOFILM ARCHITECTURE MAINTENANCE PROTEIN MBAA"/>
    <property type="match status" value="1"/>
</dbReference>
<dbReference type="PROSITE" id="PS50110">
    <property type="entry name" value="RESPONSE_REGULATORY"/>
    <property type="match status" value="1"/>
</dbReference>
<dbReference type="GO" id="GO:0000160">
    <property type="term" value="P:phosphorelay signal transduction system"/>
    <property type="evidence" value="ECO:0007669"/>
    <property type="project" value="InterPro"/>
</dbReference>
<dbReference type="InterPro" id="IPR000014">
    <property type="entry name" value="PAS"/>
</dbReference>
<organism evidence="4 5">
    <name type="scientific">Candidatus Methylospira mobilis</name>
    <dbReference type="NCBI Taxonomy" id="1808979"/>
    <lineage>
        <taxon>Bacteria</taxon>
        <taxon>Pseudomonadati</taxon>
        <taxon>Pseudomonadota</taxon>
        <taxon>Gammaproteobacteria</taxon>
        <taxon>Methylococcales</taxon>
        <taxon>Methylococcaceae</taxon>
        <taxon>Candidatus Methylospira</taxon>
    </lineage>
</organism>
<dbReference type="InterPro" id="IPR052155">
    <property type="entry name" value="Biofilm_reg_signaling"/>
</dbReference>
<evidence type="ECO:0000259" key="2">
    <source>
        <dbReference type="PROSITE" id="PS50110"/>
    </source>
</evidence>
<dbReference type="SUPFAM" id="SSF52172">
    <property type="entry name" value="CheY-like"/>
    <property type="match status" value="1"/>
</dbReference>
<feature type="domain" description="Response regulatory" evidence="2">
    <location>
        <begin position="8"/>
        <end position="122"/>
    </location>
</feature>
<dbReference type="RefSeq" id="WP_153248235.1">
    <property type="nucleotide sequence ID" value="NZ_CP044205.1"/>
</dbReference>
<dbReference type="InterPro" id="IPR029787">
    <property type="entry name" value="Nucleotide_cyclase"/>
</dbReference>
<dbReference type="CDD" id="cd00156">
    <property type="entry name" value="REC"/>
    <property type="match status" value="1"/>
</dbReference>
<dbReference type="SMART" id="SM00448">
    <property type="entry name" value="REC"/>
    <property type="match status" value="1"/>
</dbReference>
<evidence type="ECO:0000256" key="1">
    <source>
        <dbReference type="PROSITE-ProRule" id="PRU00169"/>
    </source>
</evidence>
<dbReference type="CDD" id="cd01949">
    <property type="entry name" value="GGDEF"/>
    <property type="match status" value="1"/>
</dbReference>
<dbReference type="Pfam" id="PF00072">
    <property type="entry name" value="Response_reg"/>
    <property type="match status" value="1"/>
</dbReference>
<dbReference type="SUPFAM" id="SSF55073">
    <property type="entry name" value="Nucleotide cyclase"/>
    <property type="match status" value="1"/>
</dbReference>
<gene>
    <name evidence="4" type="ORF">F6R98_06120</name>
</gene>